<reference evidence="2" key="1">
    <citation type="submission" date="2016-05" db="EMBL/GenBank/DDBJ databases">
        <title>Comparative genomics of biotechnologically important yeasts.</title>
        <authorList>
            <consortium name="DOE Joint Genome Institute"/>
            <person name="Riley R."/>
            <person name="Haridas S."/>
            <person name="Wolfe K.H."/>
            <person name="Lopes M.R."/>
            <person name="Hittinger C.T."/>
            <person name="Goker M."/>
            <person name="Salamov A."/>
            <person name="Wisecaver J."/>
            <person name="Long T.M."/>
            <person name="Aerts A.L."/>
            <person name="Barry K."/>
            <person name="Choi C."/>
            <person name="Clum A."/>
            <person name="Coughlan A.Y."/>
            <person name="Deshpande S."/>
            <person name="Douglass A.P."/>
            <person name="Hanson S.J."/>
            <person name="Klenk H.-P."/>
            <person name="Labutti K."/>
            <person name="Lapidus A."/>
            <person name="Lindquist E."/>
            <person name="Lipzen A."/>
            <person name="Meier-Kolthoff J.P."/>
            <person name="Ohm R.A."/>
            <person name="Otillar R.P."/>
            <person name="Pangilinan J."/>
            <person name="Peng Y."/>
            <person name="Rokas A."/>
            <person name="Rosa C.A."/>
            <person name="Scheuner C."/>
            <person name="Sibirny A.A."/>
            <person name="Slot J.C."/>
            <person name="Stielow J.B."/>
            <person name="Sun H."/>
            <person name="Kurtzman C.P."/>
            <person name="Blackwell M."/>
            <person name="Grigoriev I.V."/>
            <person name="Jeffries T.W."/>
        </authorList>
    </citation>
    <scope>NUCLEOTIDE SEQUENCE [LARGE SCALE GENOMIC DNA]</scope>
    <source>
        <strain evidence="2">NRRL Y-1933</strain>
    </source>
</reference>
<dbReference type="EMBL" id="KV454544">
    <property type="protein sequence ID" value="ODV65697.1"/>
    <property type="molecule type" value="Genomic_DNA"/>
</dbReference>
<organism evidence="1 2">
    <name type="scientific">Hyphopichia burtonii NRRL Y-1933</name>
    <dbReference type="NCBI Taxonomy" id="984485"/>
    <lineage>
        <taxon>Eukaryota</taxon>
        <taxon>Fungi</taxon>
        <taxon>Dikarya</taxon>
        <taxon>Ascomycota</taxon>
        <taxon>Saccharomycotina</taxon>
        <taxon>Pichiomycetes</taxon>
        <taxon>Debaryomycetaceae</taxon>
        <taxon>Hyphopichia</taxon>
    </lineage>
</organism>
<dbReference type="GeneID" id="30994818"/>
<evidence type="ECO:0000313" key="2">
    <source>
        <dbReference type="Proteomes" id="UP000095085"/>
    </source>
</evidence>
<evidence type="ECO:0000313" key="1">
    <source>
        <dbReference type="EMBL" id="ODV65697.1"/>
    </source>
</evidence>
<dbReference type="Proteomes" id="UP000095085">
    <property type="component" value="Unassembled WGS sequence"/>
</dbReference>
<gene>
    <name evidence="1" type="ORF">HYPBUDRAFT_150326</name>
</gene>
<dbReference type="RefSeq" id="XP_020074764.1">
    <property type="nucleotide sequence ID" value="XM_020220268.1"/>
</dbReference>
<protein>
    <submittedName>
        <fullName evidence="1">Uncharacterized protein</fullName>
    </submittedName>
</protein>
<accession>A0A1E4REK5</accession>
<sequence>MELNRATRDGEEIQYWECDTLTQVSARILEKLRRKAQLEPESKVTLVIADPALYDNGKLEVVPLISTVNLLPRINVVLVESWEELIMLTKSHYTPGSPMAPGCVDENCKTLVFYRVLEHFSEQLDGQKVNYWGNLLYKLIKVTRCEVDCVEVGVDETQVPNTEASSDMISLELLLSKWMNIE</sequence>
<dbReference type="AlphaFoldDB" id="A0A1E4REK5"/>
<name>A0A1E4REK5_9ASCO</name>
<keyword evidence="2" id="KW-1185">Reference proteome</keyword>
<proteinExistence type="predicted"/>